<organism evidence="5 6">
    <name type="scientific">Coleophoma crateriformis</name>
    <dbReference type="NCBI Taxonomy" id="565419"/>
    <lineage>
        <taxon>Eukaryota</taxon>
        <taxon>Fungi</taxon>
        <taxon>Dikarya</taxon>
        <taxon>Ascomycota</taxon>
        <taxon>Pezizomycotina</taxon>
        <taxon>Leotiomycetes</taxon>
        <taxon>Helotiales</taxon>
        <taxon>Dermateaceae</taxon>
        <taxon>Coleophoma</taxon>
    </lineage>
</organism>
<dbReference type="InterPro" id="IPR016039">
    <property type="entry name" value="Thiolase-like"/>
</dbReference>
<dbReference type="GO" id="GO:0006633">
    <property type="term" value="P:fatty acid biosynthetic process"/>
    <property type="evidence" value="ECO:0007669"/>
    <property type="project" value="TreeGrafter"/>
</dbReference>
<keyword evidence="6" id="KW-1185">Reference proteome</keyword>
<dbReference type="GO" id="GO:0044550">
    <property type="term" value="P:secondary metabolite biosynthetic process"/>
    <property type="evidence" value="ECO:0007669"/>
    <property type="project" value="TreeGrafter"/>
</dbReference>
<dbReference type="InterPro" id="IPR014030">
    <property type="entry name" value="Ketoacyl_synth_N"/>
</dbReference>
<dbReference type="PANTHER" id="PTHR43775">
    <property type="entry name" value="FATTY ACID SYNTHASE"/>
    <property type="match status" value="1"/>
</dbReference>
<evidence type="ECO:0000256" key="1">
    <source>
        <dbReference type="ARBA" id="ARBA00022450"/>
    </source>
</evidence>
<dbReference type="CDD" id="cd00833">
    <property type="entry name" value="PKS"/>
    <property type="match status" value="1"/>
</dbReference>
<gene>
    <name evidence="5" type="ORF">BP5796_12174</name>
</gene>
<dbReference type="PANTHER" id="PTHR43775:SF20">
    <property type="entry name" value="HYBRID PKS-NRPS SYNTHETASE APDA"/>
    <property type="match status" value="1"/>
</dbReference>
<comment type="caution">
    <text evidence="5">The sequence shown here is derived from an EMBL/GenBank/DDBJ whole genome shotgun (WGS) entry which is preliminary data.</text>
</comment>
<sequence>MSYENEPIAIIGSGCRFPGGGSSPSKLWELMKEPRDVASKIDRFSAEGFYHKDGSHHGSSNVLESYFINDDTRVFDAQFFNIPASEAEAIDPQQRQLMEVVYEALESSGHKIEELSNSPTAVYVGLMCNDYAHITYHDLESLPKTGPSMTIDTACSSSLIATHQAVQALRLRQSNLAVAAGANLIFGPTNYVAESNVNMLSPTGRSRMWSKNADGYARGEGVAAIILKRLSDAIADGDTIDCIIRETGANQDGRTTGITV</sequence>
<reference evidence="5 6" key="1">
    <citation type="journal article" date="2018" name="IMA Fungus">
        <title>IMA Genome-F 9: Draft genome sequence of Annulohypoxylon stygium, Aspergillus mulundensis, Berkeleyomyces basicola (syn. Thielaviopsis basicola), Ceratocystis smalleyi, two Cercospora beticola strains, Coleophoma cylindrospora, Fusarium fracticaudum, Phialophora cf. hyalina, and Morchella septimelata.</title>
        <authorList>
            <person name="Wingfield B.D."/>
            <person name="Bills G.F."/>
            <person name="Dong Y."/>
            <person name="Huang W."/>
            <person name="Nel W.J."/>
            <person name="Swalarsk-Parry B.S."/>
            <person name="Vaghefi N."/>
            <person name="Wilken P.M."/>
            <person name="An Z."/>
            <person name="de Beer Z.W."/>
            <person name="De Vos L."/>
            <person name="Chen L."/>
            <person name="Duong T.A."/>
            <person name="Gao Y."/>
            <person name="Hammerbacher A."/>
            <person name="Kikkert J.R."/>
            <person name="Li Y."/>
            <person name="Li H."/>
            <person name="Li K."/>
            <person name="Li Q."/>
            <person name="Liu X."/>
            <person name="Ma X."/>
            <person name="Naidoo K."/>
            <person name="Pethybridge S.J."/>
            <person name="Sun J."/>
            <person name="Steenkamp E.T."/>
            <person name="van der Nest M.A."/>
            <person name="van Wyk S."/>
            <person name="Wingfield M.J."/>
            <person name="Xiong C."/>
            <person name="Yue Q."/>
            <person name="Zhang X."/>
        </authorList>
    </citation>
    <scope>NUCLEOTIDE SEQUENCE [LARGE SCALE GENOMIC DNA]</scope>
    <source>
        <strain evidence="5 6">BP5796</strain>
    </source>
</reference>
<dbReference type="EMBL" id="PDLN01000020">
    <property type="protein sequence ID" value="RDW59250.1"/>
    <property type="molecule type" value="Genomic_DNA"/>
</dbReference>
<evidence type="ECO:0000256" key="3">
    <source>
        <dbReference type="ARBA" id="ARBA00022679"/>
    </source>
</evidence>
<protein>
    <recommendedName>
        <fullName evidence="4">Ketosynthase family 3 (KS3) domain-containing protein</fullName>
    </recommendedName>
</protein>
<name>A0A3D8QC78_9HELO</name>
<feature type="domain" description="Ketosynthase family 3 (KS3)" evidence="4">
    <location>
        <begin position="5"/>
        <end position="260"/>
    </location>
</feature>
<dbReference type="Gene3D" id="3.40.47.10">
    <property type="match status" value="2"/>
</dbReference>
<accession>A0A3D8QC78</accession>
<dbReference type="Pfam" id="PF00109">
    <property type="entry name" value="ketoacyl-synt"/>
    <property type="match status" value="2"/>
</dbReference>
<dbReference type="InterPro" id="IPR050091">
    <property type="entry name" value="PKS_NRPS_Biosynth_Enz"/>
</dbReference>
<evidence type="ECO:0000313" key="5">
    <source>
        <dbReference type="EMBL" id="RDW59250.1"/>
    </source>
</evidence>
<keyword evidence="3" id="KW-0808">Transferase</keyword>
<dbReference type="OrthoDB" id="329835at2759"/>
<evidence type="ECO:0000259" key="4">
    <source>
        <dbReference type="PROSITE" id="PS52004"/>
    </source>
</evidence>
<dbReference type="SUPFAM" id="SSF53901">
    <property type="entry name" value="Thiolase-like"/>
    <property type="match status" value="1"/>
</dbReference>
<dbReference type="AlphaFoldDB" id="A0A3D8QC78"/>
<dbReference type="SMART" id="SM00825">
    <property type="entry name" value="PKS_KS"/>
    <property type="match status" value="1"/>
</dbReference>
<evidence type="ECO:0000256" key="2">
    <source>
        <dbReference type="ARBA" id="ARBA00022553"/>
    </source>
</evidence>
<dbReference type="InterPro" id="IPR020841">
    <property type="entry name" value="PKS_Beta-ketoAc_synthase_dom"/>
</dbReference>
<proteinExistence type="predicted"/>
<keyword evidence="1" id="KW-0596">Phosphopantetheine</keyword>
<dbReference type="Proteomes" id="UP000256328">
    <property type="component" value="Unassembled WGS sequence"/>
</dbReference>
<dbReference type="GO" id="GO:0004312">
    <property type="term" value="F:fatty acid synthase activity"/>
    <property type="evidence" value="ECO:0007669"/>
    <property type="project" value="TreeGrafter"/>
</dbReference>
<evidence type="ECO:0000313" key="6">
    <source>
        <dbReference type="Proteomes" id="UP000256328"/>
    </source>
</evidence>
<keyword evidence="2" id="KW-0597">Phosphoprotein</keyword>
<dbReference type="PROSITE" id="PS52004">
    <property type="entry name" value="KS3_2"/>
    <property type="match status" value="1"/>
</dbReference>